<accession>A0AAN8YQU1</accession>
<sequence>MGNMETPARSVDPLVVGCCGHVCSGVAFTVEYASKQISNNGVEIKPTEAAQKPRVHIKGSPYSNNLYTLDCHGYSRGRRCLSRKGGGGIYGTEATSGDTSIRVHSV</sequence>
<name>A0AAN8YQU1_SOLBU</name>
<proteinExistence type="predicted"/>
<organism evidence="1 2">
    <name type="scientific">Solanum bulbocastanum</name>
    <name type="common">Wild potato</name>
    <dbReference type="NCBI Taxonomy" id="147425"/>
    <lineage>
        <taxon>Eukaryota</taxon>
        <taxon>Viridiplantae</taxon>
        <taxon>Streptophyta</taxon>
        <taxon>Embryophyta</taxon>
        <taxon>Tracheophyta</taxon>
        <taxon>Spermatophyta</taxon>
        <taxon>Magnoliopsida</taxon>
        <taxon>eudicotyledons</taxon>
        <taxon>Gunneridae</taxon>
        <taxon>Pentapetalae</taxon>
        <taxon>asterids</taxon>
        <taxon>lamiids</taxon>
        <taxon>Solanales</taxon>
        <taxon>Solanaceae</taxon>
        <taxon>Solanoideae</taxon>
        <taxon>Solaneae</taxon>
        <taxon>Solanum</taxon>
    </lineage>
</organism>
<keyword evidence="2" id="KW-1185">Reference proteome</keyword>
<dbReference type="Proteomes" id="UP001371456">
    <property type="component" value="Unassembled WGS sequence"/>
</dbReference>
<dbReference type="EMBL" id="JBANQN010000002">
    <property type="protein sequence ID" value="KAK6797608.1"/>
    <property type="molecule type" value="Genomic_DNA"/>
</dbReference>
<evidence type="ECO:0000313" key="2">
    <source>
        <dbReference type="Proteomes" id="UP001371456"/>
    </source>
</evidence>
<evidence type="ECO:0000313" key="1">
    <source>
        <dbReference type="EMBL" id="KAK6797608.1"/>
    </source>
</evidence>
<dbReference type="AlphaFoldDB" id="A0AAN8YQU1"/>
<gene>
    <name evidence="1" type="ORF">RDI58_005310</name>
</gene>
<protein>
    <submittedName>
        <fullName evidence="1">Uncharacterized protein</fullName>
    </submittedName>
</protein>
<comment type="caution">
    <text evidence="1">The sequence shown here is derived from an EMBL/GenBank/DDBJ whole genome shotgun (WGS) entry which is preliminary data.</text>
</comment>
<reference evidence="1 2" key="1">
    <citation type="submission" date="2024-02" db="EMBL/GenBank/DDBJ databases">
        <title>de novo genome assembly of Solanum bulbocastanum strain 11H21.</title>
        <authorList>
            <person name="Hosaka A.J."/>
        </authorList>
    </citation>
    <scope>NUCLEOTIDE SEQUENCE [LARGE SCALE GENOMIC DNA]</scope>
    <source>
        <tissue evidence="1">Young leaves</tissue>
    </source>
</reference>